<sequence>MFPNIPPAQQQSKEERKFCKLYKSLSDDQRKTLLLFAEFLNEKLADTGIIKEAETVLQLPVLIEATENESVVKGIKRLKSSYFMIENDNLLHEVSSLMSEHIMKGVSAEDIILRIEVVFKKFYQQYKDEFIKEHQGIE</sequence>
<comment type="caution">
    <text evidence="1">The sequence shown here is derived from an EMBL/GenBank/DDBJ whole genome shotgun (WGS) entry which is preliminary data.</text>
</comment>
<accession>A0A7V2WTQ3</accession>
<name>A0A7V2WTQ3_LEUMU</name>
<evidence type="ECO:0000313" key="1">
    <source>
        <dbReference type="EMBL" id="HFC91313.1"/>
    </source>
</evidence>
<dbReference type="EMBL" id="DRMS01000026">
    <property type="protein sequence ID" value="HFC91313.1"/>
    <property type="molecule type" value="Genomic_DNA"/>
</dbReference>
<protein>
    <recommendedName>
        <fullName evidence="2">Crp/Fnr family transcriptional regulator</fullName>
    </recommendedName>
</protein>
<evidence type="ECO:0008006" key="2">
    <source>
        <dbReference type="Google" id="ProtNLM"/>
    </source>
</evidence>
<gene>
    <name evidence="1" type="ORF">ENJ51_00725</name>
</gene>
<dbReference type="AlphaFoldDB" id="A0A7V2WTQ3"/>
<reference evidence="1" key="1">
    <citation type="journal article" date="2020" name="mSystems">
        <title>Genome- and Community-Level Interaction Insights into Carbon Utilization and Element Cycling Functions of Hydrothermarchaeota in Hydrothermal Sediment.</title>
        <authorList>
            <person name="Zhou Z."/>
            <person name="Liu Y."/>
            <person name="Xu W."/>
            <person name="Pan J."/>
            <person name="Luo Z.H."/>
            <person name="Li M."/>
        </authorList>
    </citation>
    <scope>NUCLEOTIDE SEQUENCE [LARGE SCALE GENOMIC DNA]</scope>
    <source>
        <strain evidence="1">HyVt-493</strain>
    </source>
</reference>
<proteinExistence type="predicted"/>
<organism evidence="1">
    <name type="scientific">Leucothrix mucor</name>
    <dbReference type="NCBI Taxonomy" id="45248"/>
    <lineage>
        <taxon>Bacteria</taxon>
        <taxon>Pseudomonadati</taxon>
        <taxon>Pseudomonadota</taxon>
        <taxon>Gammaproteobacteria</taxon>
        <taxon>Thiotrichales</taxon>
        <taxon>Thiotrichaceae</taxon>
        <taxon>Leucothrix</taxon>
    </lineage>
</organism>
<dbReference type="Proteomes" id="UP000885750">
    <property type="component" value="Unassembled WGS sequence"/>
</dbReference>